<reference evidence="1 2" key="1">
    <citation type="submission" date="2019-03" db="EMBL/GenBank/DDBJ databases">
        <title>Sapientia aquatica gen. nov., sp. nov., isolated from a crater lake.</title>
        <authorList>
            <person name="Felfoldi T."/>
            <person name="Szabo A."/>
            <person name="Toth E."/>
            <person name="Schumann P."/>
            <person name="Keki Z."/>
            <person name="Marialigeti K."/>
            <person name="Mathe I."/>
        </authorList>
    </citation>
    <scope>NUCLEOTIDE SEQUENCE [LARGE SCALE GENOMIC DNA]</scope>
    <source>
        <strain evidence="1 2">SA-152</strain>
    </source>
</reference>
<evidence type="ECO:0008006" key="3">
    <source>
        <dbReference type="Google" id="ProtNLM"/>
    </source>
</evidence>
<dbReference type="CDD" id="cd19166">
    <property type="entry name" value="HemeO-bac"/>
    <property type="match status" value="1"/>
</dbReference>
<keyword evidence="2" id="KW-1185">Reference proteome</keyword>
<dbReference type="Gene3D" id="1.20.910.10">
    <property type="entry name" value="Heme oxygenase-like"/>
    <property type="match status" value="1"/>
</dbReference>
<dbReference type="InterPro" id="IPR016084">
    <property type="entry name" value="Haem_Oase-like_multi-hlx"/>
</dbReference>
<evidence type="ECO:0000313" key="2">
    <source>
        <dbReference type="Proteomes" id="UP000294829"/>
    </source>
</evidence>
<organism evidence="1 2">
    <name type="scientific">Sapientia aquatica</name>
    <dbReference type="NCBI Taxonomy" id="1549640"/>
    <lineage>
        <taxon>Bacteria</taxon>
        <taxon>Pseudomonadati</taxon>
        <taxon>Pseudomonadota</taxon>
        <taxon>Betaproteobacteria</taxon>
        <taxon>Burkholderiales</taxon>
        <taxon>Oxalobacteraceae</taxon>
        <taxon>Sapientia</taxon>
    </lineage>
</organism>
<comment type="caution">
    <text evidence="1">The sequence shown here is derived from an EMBL/GenBank/DDBJ whole genome shotgun (WGS) entry which is preliminary data.</text>
</comment>
<protein>
    <recommendedName>
        <fullName evidence="3">Biliverdin-producing heme oxygenase</fullName>
    </recommendedName>
</protein>
<proteinExistence type="predicted"/>
<dbReference type="GO" id="GO:0006788">
    <property type="term" value="P:heme oxidation"/>
    <property type="evidence" value="ECO:0007669"/>
    <property type="project" value="InterPro"/>
</dbReference>
<dbReference type="GO" id="GO:0004392">
    <property type="term" value="F:heme oxygenase (decyclizing) activity"/>
    <property type="evidence" value="ECO:0007669"/>
    <property type="project" value="InterPro"/>
</dbReference>
<name>A0A4R5W5M3_9BURK</name>
<evidence type="ECO:0000313" key="1">
    <source>
        <dbReference type="EMBL" id="TDK67227.1"/>
    </source>
</evidence>
<dbReference type="OrthoDB" id="114943at2"/>
<dbReference type="AlphaFoldDB" id="A0A4R5W5M3"/>
<dbReference type="SUPFAM" id="SSF48613">
    <property type="entry name" value="Heme oxygenase-like"/>
    <property type="match status" value="1"/>
</dbReference>
<gene>
    <name evidence="1" type="ORF">E2I14_05550</name>
</gene>
<accession>A0A4R5W5M3</accession>
<dbReference type="RefSeq" id="WP_133326270.1">
    <property type="nucleotide sequence ID" value="NZ_SMYL01000002.1"/>
</dbReference>
<dbReference type="EMBL" id="SMYL01000002">
    <property type="protein sequence ID" value="TDK67227.1"/>
    <property type="molecule type" value="Genomic_DNA"/>
</dbReference>
<dbReference type="Proteomes" id="UP000294829">
    <property type="component" value="Unassembled WGS sequence"/>
</dbReference>
<sequence length="211" mass="23878">MRINGEVDVHELRVMLREATAPVHRKLDAHPVLKPLFDAKLNPAQYSLVLRCFHDFYSQIQPILGRELSHIPVHYELTNRLPWLNQDLADLRQLGCNSPQATTFSLPALNSSSAVIGALYVIEGSTLGAQVIAQQVRRSLGFHATWCARFFHGFGEVTLEHWRKYWDFATTLCEPAHYPHATDTAVALFECLIAGLDEAWAQRETTLLHPI</sequence>
<dbReference type="Pfam" id="PF01126">
    <property type="entry name" value="Heme_oxygenase"/>
    <property type="match status" value="1"/>
</dbReference>
<dbReference type="InterPro" id="IPR016053">
    <property type="entry name" value="Haem_Oase-like"/>
</dbReference>